<name>A0A0A8J9K1_9CAUD</name>
<evidence type="ECO:0000313" key="2">
    <source>
        <dbReference type="Proteomes" id="UP000203794"/>
    </source>
</evidence>
<sequence>MPAILDNIDNQGPAIYYSETFRQMIEDHLTVLKTMSTTKTRVITDDDWATLYKYEGDFYGLLGALQVDRKYHWTVMRMNGYRSRFEATADISQLLLPDWAYVDKLAQLSKEVK</sequence>
<evidence type="ECO:0000313" key="1">
    <source>
        <dbReference type="EMBL" id="BAQ02738.1"/>
    </source>
</evidence>
<proteinExistence type="predicted"/>
<protein>
    <submittedName>
        <fullName evidence="1">Uncharacterized protein</fullName>
    </submittedName>
</protein>
<dbReference type="GeneID" id="26639651"/>
<dbReference type="OrthoDB" id="32653at10239"/>
<reference evidence="1 2" key="1">
    <citation type="submission" date="2014-12" db="EMBL/GenBank/DDBJ databases">
        <title>Genome analysis of a novel jumbo phage RSL2 infecting the phytopathogen Ralstonia solanacearum.</title>
        <authorList>
            <person name="Kawasaki T."/>
            <person name="Fujie M."/>
            <person name="Chatchawankanphanich O."/>
            <person name="Ogata H."/>
            <person name="Yamada T."/>
        </authorList>
    </citation>
    <scope>NUCLEOTIDE SEQUENCE [LARGE SCALE GENOMIC DNA]</scope>
    <source>
        <strain evidence="1 2">RSL2</strain>
    </source>
</reference>
<dbReference type="EMBL" id="AP014693">
    <property type="protein sequence ID" value="BAQ02738.1"/>
    <property type="molecule type" value="Genomic_DNA"/>
</dbReference>
<dbReference type="RefSeq" id="YP_009213059.1">
    <property type="nucleotide sequence ID" value="NC_028950.1"/>
</dbReference>
<accession>A0A0A8J9K1</accession>
<organism evidence="1 2">
    <name type="scientific">Ralstonia phage RSL2</name>
    <dbReference type="NCBI Taxonomy" id="1585840"/>
    <lineage>
        <taxon>Viruses</taxon>
        <taxon>Duplodnaviria</taxon>
        <taxon>Heunggongvirae</taxon>
        <taxon>Uroviricota</taxon>
        <taxon>Caudoviricetes</taxon>
        <taxon>Chimalliviridae</taxon>
        <taxon>Chiangmaivirus</taxon>
        <taxon>Chiangmaivirus RSL2</taxon>
    </lineage>
</organism>
<dbReference type="KEGG" id="vg:26639651"/>
<dbReference type="Proteomes" id="UP000203794">
    <property type="component" value="Segment"/>
</dbReference>
<keyword evidence="2" id="KW-1185">Reference proteome</keyword>